<accession>A0A1J4KJY7</accession>
<feature type="compositionally biased region" description="Polar residues" evidence="1">
    <location>
        <begin position="250"/>
        <end position="262"/>
    </location>
</feature>
<gene>
    <name evidence="2" type="ORF">TRFO_19346</name>
</gene>
<evidence type="ECO:0000313" key="2">
    <source>
        <dbReference type="EMBL" id="OHT11256.1"/>
    </source>
</evidence>
<feature type="compositionally biased region" description="Polar residues" evidence="1">
    <location>
        <begin position="670"/>
        <end position="680"/>
    </location>
</feature>
<feature type="compositionally biased region" description="Low complexity" evidence="1">
    <location>
        <begin position="518"/>
        <end position="530"/>
    </location>
</feature>
<sequence length="760" mass="86265">MSLAKFSNFGSDDDSSLDFNFNSQVKYQSQTTKKTISKFEFHEKNSDVFEENHHLQSTKTSSKPNIIDILMSSSSDSDDQLFEKSSNILSQIEKHKMSSNSSRASSPSVIRSPRSEGISPFQIDKFDLENTRNNISKNPYSNKSSKDQDLMVSDLESPSKSSNKQFSIKPSPINSLQKGLSSLFGSPDANNSPNNINNNPINSYNSYRTSPSIEYRPNFRYRSKSPNSRPKIPKHLEIPSHHSPNFIMSDGSNDSPTQQFLMSRSNRSSSEASYKNSRFSPNPSISPTNNLISQTRKRFSFDNSSSINTGSPTYSYKLKQNKYDNDKNDSDNKSDSSENSGDVHKMIFDSTTPKKHSDSDDSSSLSPELKSNDNIMKSNFNESNLSNEDENDVNSSLKITSTTSEKNQSNLTEEFSEKLSKLFSQNTEENDSFSSSDHKKYKPTNYSFTRKSSTQNSSVLQKRSPSPSISINSRFSQNKNYQSKKNSVEINSSDSESNDTAFLFNLNSTNSSLEPRKPSSNYSNKSSPFSLKSKEISTTRQNNQLESKYKNNYNSNSTSSYESNNKTKYRSKFNQNNSNYSFDRKTQYSTDFNFDLNLNDDSESSNDLFSFNKSQTNTTKYLKSGTNQSKSMNFSSTGSKYKFSKQTNIFDSDSDSDSFSFGNYNTNKFNKTSKTPTSQFDRNRSSPFNSRSNPFHFKKSNQLFYDNNRFDEFGSRIERKSSPVYVHKSASEVEADSVIQSLNHTYQENESLLNKFDHTM</sequence>
<evidence type="ECO:0000256" key="1">
    <source>
        <dbReference type="SAM" id="MobiDB-lite"/>
    </source>
</evidence>
<feature type="compositionally biased region" description="Polar residues" evidence="1">
    <location>
        <begin position="131"/>
        <end position="143"/>
    </location>
</feature>
<dbReference type="GeneID" id="94835444"/>
<reference evidence="2" key="1">
    <citation type="submission" date="2016-10" db="EMBL/GenBank/DDBJ databases">
        <authorList>
            <person name="Benchimol M."/>
            <person name="Almeida L.G."/>
            <person name="Vasconcelos A.T."/>
            <person name="Perreira-Neves A."/>
            <person name="Rosa I.A."/>
            <person name="Tasca T."/>
            <person name="Bogo M.R."/>
            <person name="de Souza W."/>
        </authorList>
    </citation>
    <scope>NUCLEOTIDE SEQUENCE [LARGE SCALE GENOMIC DNA]</scope>
    <source>
        <strain evidence="2">K</strain>
    </source>
</reference>
<feature type="compositionally biased region" description="Polar residues" evidence="1">
    <location>
        <begin position="477"/>
        <end position="496"/>
    </location>
</feature>
<dbReference type="VEuPathDB" id="TrichDB:TRFO_19346"/>
<protein>
    <submittedName>
        <fullName evidence="2">Uncharacterized protein</fullName>
    </submittedName>
</protein>
<organism evidence="2 3">
    <name type="scientific">Tritrichomonas foetus</name>
    <dbReference type="NCBI Taxonomy" id="1144522"/>
    <lineage>
        <taxon>Eukaryota</taxon>
        <taxon>Metamonada</taxon>
        <taxon>Parabasalia</taxon>
        <taxon>Tritrichomonadida</taxon>
        <taxon>Tritrichomonadidae</taxon>
        <taxon>Tritrichomonas</taxon>
    </lineage>
</organism>
<feature type="compositionally biased region" description="Polar residues" evidence="1">
    <location>
        <begin position="444"/>
        <end position="461"/>
    </location>
</feature>
<feature type="compositionally biased region" description="Polar residues" evidence="1">
    <location>
        <begin position="426"/>
        <end position="435"/>
    </location>
</feature>
<feature type="region of interest" description="Disordered" evidence="1">
    <location>
        <begin position="670"/>
        <end position="692"/>
    </location>
</feature>
<feature type="region of interest" description="Disordered" evidence="1">
    <location>
        <begin position="509"/>
        <end position="582"/>
    </location>
</feature>
<proteinExistence type="predicted"/>
<feature type="compositionally biased region" description="Low complexity" evidence="1">
    <location>
        <begin position="263"/>
        <end position="278"/>
    </location>
</feature>
<feature type="compositionally biased region" description="Low complexity" evidence="1">
    <location>
        <begin position="190"/>
        <end position="207"/>
    </location>
</feature>
<feature type="compositionally biased region" description="Polar residues" evidence="1">
    <location>
        <begin position="572"/>
        <end position="581"/>
    </location>
</feature>
<feature type="compositionally biased region" description="Low complexity" evidence="1">
    <location>
        <begin position="463"/>
        <end position="476"/>
    </location>
</feature>
<dbReference type="EMBL" id="MLAK01000592">
    <property type="protein sequence ID" value="OHT11256.1"/>
    <property type="molecule type" value="Genomic_DNA"/>
</dbReference>
<keyword evidence="3" id="KW-1185">Reference proteome</keyword>
<feature type="region of interest" description="Disordered" evidence="1">
    <location>
        <begin position="93"/>
        <end position="395"/>
    </location>
</feature>
<feature type="compositionally biased region" description="Low complexity" evidence="1">
    <location>
        <begin position="98"/>
        <end position="112"/>
    </location>
</feature>
<comment type="caution">
    <text evidence="2">The sequence shown here is derived from an EMBL/GenBank/DDBJ whole genome shotgun (WGS) entry which is preliminary data.</text>
</comment>
<feature type="region of interest" description="Disordered" evidence="1">
    <location>
        <begin position="426"/>
        <end position="496"/>
    </location>
</feature>
<dbReference type="RefSeq" id="XP_068364392.1">
    <property type="nucleotide sequence ID" value="XM_068500740.1"/>
</dbReference>
<feature type="compositionally biased region" description="Basic and acidic residues" evidence="1">
    <location>
        <begin position="321"/>
        <end position="347"/>
    </location>
</feature>
<feature type="compositionally biased region" description="Low complexity" evidence="1">
    <location>
        <begin position="550"/>
        <end position="566"/>
    </location>
</feature>
<evidence type="ECO:0000313" key="3">
    <source>
        <dbReference type="Proteomes" id="UP000179807"/>
    </source>
</evidence>
<feature type="compositionally biased region" description="Polar residues" evidence="1">
    <location>
        <begin position="279"/>
        <end position="294"/>
    </location>
</feature>
<dbReference type="Proteomes" id="UP000179807">
    <property type="component" value="Unassembled WGS sequence"/>
</dbReference>
<name>A0A1J4KJY7_9EUKA</name>
<feature type="compositionally biased region" description="Polar residues" evidence="1">
    <location>
        <begin position="301"/>
        <end position="314"/>
    </location>
</feature>
<dbReference type="AlphaFoldDB" id="A0A1J4KJY7"/>
<feature type="compositionally biased region" description="Polar residues" evidence="1">
    <location>
        <begin position="156"/>
        <end position="184"/>
    </location>
</feature>